<dbReference type="RefSeq" id="WP_259462132.1">
    <property type="nucleotide sequence ID" value="NZ_RCDC01000004.1"/>
</dbReference>
<dbReference type="EMBL" id="RCDC01000004">
    <property type="protein sequence ID" value="RLK57462.1"/>
    <property type="molecule type" value="Genomic_DNA"/>
</dbReference>
<dbReference type="AlphaFoldDB" id="A0A498CV71"/>
<gene>
    <name evidence="1" type="ORF">BCL79_1868</name>
</gene>
<dbReference type="Proteomes" id="UP000274786">
    <property type="component" value="Unassembled WGS sequence"/>
</dbReference>
<sequence>MKPDPQYQEPRSAVVFRHTTDAIRNSGHTDTSLAQAIAEQYQADVAPSERNVQFHSGDDADSIERALKANAQLVGRIRNGTVKMPVDLEESWVRALPPQWRDACSRELAQRYGFLGARIPMMEPHAGVLAVARLSVEFGHTLEALTNILADGRICPKDIPELRRALDEMGQLEAELITAKRYVTGHLLDLAPRAVGGGRQ</sequence>
<name>A0A498CV71_9GAMM</name>
<reference evidence="1 2" key="1">
    <citation type="submission" date="2018-10" db="EMBL/GenBank/DDBJ databases">
        <title>Comparative analysis of microorganisms from saline springs in Andes Mountain Range, Colombia.</title>
        <authorList>
            <person name="Rubin E."/>
        </authorList>
    </citation>
    <scope>NUCLEOTIDE SEQUENCE [LARGE SCALE GENOMIC DNA]</scope>
    <source>
        <strain evidence="1 2">USBA GBX 843</strain>
    </source>
</reference>
<proteinExistence type="predicted"/>
<comment type="caution">
    <text evidence="1">The sequence shown here is derived from an EMBL/GenBank/DDBJ whole genome shotgun (WGS) entry which is preliminary data.</text>
</comment>
<organism evidence="1 2">
    <name type="scientific">Stenotrophomonas rhizophila</name>
    <dbReference type="NCBI Taxonomy" id="216778"/>
    <lineage>
        <taxon>Bacteria</taxon>
        <taxon>Pseudomonadati</taxon>
        <taxon>Pseudomonadota</taxon>
        <taxon>Gammaproteobacteria</taxon>
        <taxon>Lysobacterales</taxon>
        <taxon>Lysobacteraceae</taxon>
        <taxon>Stenotrophomonas</taxon>
    </lineage>
</organism>
<evidence type="ECO:0000313" key="2">
    <source>
        <dbReference type="Proteomes" id="UP000274786"/>
    </source>
</evidence>
<protein>
    <submittedName>
        <fullName evidence="1">Uncharacterized protein</fullName>
    </submittedName>
</protein>
<accession>A0A498CV71</accession>
<evidence type="ECO:0000313" key="1">
    <source>
        <dbReference type="EMBL" id="RLK57462.1"/>
    </source>
</evidence>